<evidence type="ECO:0007829" key="5">
    <source>
        <dbReference type="PeptideAtlas" id="Q9N5H3"/>
    </source>
</evidence>
<evidence type="ECO:0000313" key="4">
    <source>
        <dbReference type="WormBase" id="K12H6.4"/>
    </source>
</evidence>
<accession>Q9N5H3</accession>
<sequence length="133" mass="15384">MTSPTTILLLLALASFSSALISPEEKMQKIAKRTINMAIGCLEQRKDECLYKLFRKGADVDNLKRYPIMESEIKKFSIKGNTAEALVYLESQYERGYYVYLLLDENKQLPGLFRIYSVHKCVTDKCKNEQPQY</sequence>
<protein>
    <submittedName>
        <fullName evidence="2">Cystatin domain-containing protein</fullName>
    </submittedName>
</protein>
<dbReference type="WormBase" id="K12H6.4">
    <property type="protein sequence ID" value="CE52954"/>
    <property type="gene ID" value="WBGene00019684"/>
</dbReference>
<dbReference type="UCSC" id="K12H6.4">
    <property type="organism name" value="c. elegans"/>
</dbReference>
<dbReference type="EMBL" id="BX284602">
    <property type="protein sequence ID" value="CCD72959.2"/>
    <property type="molecule type" value="Genomic_DNA"/>
</dbReference>
<dbReference type="InParanoid" id="Q9N5H3"/>
<dbReference type="Bgee" id="WBGene00019684">
    <property type="expression patterns" value="Expressed in adult organism and 1 other cell type or tissue"/>
</dbReference>
<keyword evidence="5" id="KW-1267">Proteomics identification</keyword>
<dbReference type="PeptideAtlas" id="Q9N5H3"/>
<feature type="signal peptide" evidence="1">
    <location>
        <begin position="1"/>
        <end position="19"/>
    </location>
</feature>
<reference evidence="2 3" key="1">
    <citation type="journal article" date="1998" name="Science">
        <title>Genome sequence of the nematode C. elegans: a platform for investigating biology.</title>
        <authorList>
            <consortium name="The C. elegans sequencing consortium"/>
            <person name="Sulson J.E."/>
            <person name="Waterston R."/>
        </authorList>
    </citation>
    <scope>NUCLEOTIDE SEQUENCE [LARGE SCALE GENOMIC DNA]</scope>
    <source>
        <strain evidence="2 3">Bristol N2</strain>
    </source>
</reference>
<feature type="chain" id="PRO_5018324552" evidence="1">
    <location>
        <begin position="20"/>
        <end position="133"/>
    </location>
</feature>
<dbReference type="AGR" id="WB:WBGene00019684"/>
<evidence type="ECO:0000313" key="2">
    <source>
        <dbReference type="EMBL" id="CCD72959.2"/>
    </source>
</evidence>
<keyword evidence="1" id="KW-0732">Signal</keyword>
<organism evidence="2 3">
    <name type="scientific">Caenorhabditis elegans</name>
    <dbReference type="NCBI Taxonomy" id="6239"/>
    <lineage>
        <taxon>Eukaryota</taxon>
        <taxon>Metazoa</taxon>
        <taxon>Ecdysozoa</taxon>
        <taxon>Nematoda</taxon>
        <taxon>Chromadorea</taxon>
        <taxon>Rhabditida</taxon>
        <taxon>Rhabditina</taxon>
        <taxon>Rhabditomorpha</taxon>
        <taxon>Rhabditoidea</taxon>
        <taxon>Rhabditidae</taxon>
        <taxon>Peloderinae</taxon>
        <taxon>Caenorhabditis</taxon>
    </lineage>
</organism>
<evidence type="ECO:0000256" key="1">
    <source>
        <dbReference type="SAM" id="SignalP"/>
    </source>
</evidence>
<name>Q9N5H3_CAEEL</name>
<evidence type="ECO:0000313" key="3">
    <source>
        <dbReference type="Proteomes" id="UP000001940"/>
    </source>
</evidence>
<dbReference type="AlphaFoldDB" id="Q9N5H3"/>
<gene>
    <name evidence="2" type="ORF">CELE_K12H6.4</name>
    <name evidence="2 4" type="ORF">K12H6.4</name>
</gene>
<dbReference type="Proteomes" id="UP000001940">
    <property type="component" value="Chromosome II"/>
</dbReference>
<dbReference type="HOGENOM" id="CLU_2212312_0_0_1"/>
<dbReference type="PaxDb" id="6239-K12H6.4"/>
<proteinExistence type="evidence at protein level"/>
<dbReference type="STRING" id="6239.K12H6.4.1"/>
<keyword evidence="3" id="KW-1185">Reference proteome</keyword>